<evidence type="ECO:0000259" key="1">
    <source>
        <dbReference type="PROSITE" id="PS50965"/>
    </source>
</evidence>
<proteinExistence type="predicted"/>
<accession>A0A449AYP5</accession>
<reference evidence="2 3" key="1">
    <citation type="submission" date="2019-01" db="EMBL/GenBank/DDBJ databases">
        <authorList>
            <consortium name="Pathogen Informatics"/>
        </authorList>
    </citation>
    <scope>NUCLEOTIDE SEQUENCE [LARGE SCALE GENOMIC DNA]</scope>
    <source>
        <strain evidence="2 3">NCTC10186</strain>
    </source>
</reference>
<evidence type="ECO:0000313" key="2">
    <source>
        <dbReference type="EMBL" id="VEU72658.1"/>
    </source>
</evidence>
<name>A0A449AYP5_9BACT</name>
<dbReference type="KEGG" id="mgal:NCTC10186_00124"/>
<organism evidence="2 3">
    <name type="scientific">Mycoplasmopsis gallopavonis</name>
    <dbReference type="NCBI Taxonomy" id="76629"/>
    <lineage>
        <taxon>Bacteria</taxon>
        <taxon>Bacillati</taxon>
        <taxon>Mycoplasmatota</taxon>
        <taxon>Mycoplasmoidales</taxon>
        <taxon>Metamycoplasmataceae</taxon>
        <taxon>Mycoplasmopsis</taxon>
    </lineage>
</organism>
<dbReference type="PROSITE" id="PS50965">
    <property type="entry name" value="NERD"/>
    <property type="match status" value="1"/>
</dbReference>
<dbReference type="Proteomes" id="UP000289862">
    <property type="component" value="Chromosome"/>
</dbReference>
<evidence type="ECO:0000313" key="3">
    <source>
        <dbReference type="Proteomes" id="UP000289862"/>
    </source>
</evidence>
<dbReference type="AlphaFoldDB" id="A0A449AYP5"/>
<keyword evidence="3" id="KW-1185">Reference proteome</keyword>
<dbReference type="RefSeq" id="WP_165260971.1">
    <property type="nucleotide sequence ID" value="NZ_LR215031.1"/>
</dbReference>
<dbReference type="EMBL" id="LR215031">
    <property type="protein sequence ID" value="VEU72658.1"/>
    <property type="molecule type" value="Genomic_DNA"/>
</dbReference>
<sequence length="235" mass="27387">MKLWIIIFVLILSFLGFASPFTMLIVKWLQNRKNRTIGFKFEKVVNQELAKLAKKYQFQFIHGNTYHYDGKLFEMDGMLLFSSFIIGVEIKYYEGLIEGDASSNQLKITHDKVTNEIKNPLIQVDRHLTHLESLTRRNDIPLGGLIILPEVAQINIQNVPNHAILTTFNQLEATLLQLSEQAIQLPPKIDVKELEYLLESMQAKTRGEQKIFQELINKKKEKKGKRKWTKKQFTK</sequence>
<dbReference type="Pfam" id="PF08378">
    <property type="entry name" value="NERD"/>
    <property type="match status" value="1"/>
</dbReference>
<gene>
    <name evidence="2" type="ORF">NCTC10186_00124</name>
</gene>
<protein>
    <submittedName>
        <fullName evidence="2">Nuclease-related domain</fullName>
    </submittedName>
</protein>
<feature type="domain" description="NERD" evidence="1">
    <location>
        <begin position="37"/>
        <end position="154"/>
    </location>
</feature>
<dbReference type="InterPro" id="IPR011528">
    <property type="entry name" value="NERD"/>
</dbReference>